<protein>
    <submittedName>
        <fullName evidence="1">Rad9-domain-containing protein</fullName>
    </submittedName>
</protein>
<organism evidence="1 2">
    <name type="scientific">Irpex rosettiformis</name>
    <dbReference type="NCBI Taxonomy" id="378272"/>
    <lineage>
        <taxon>Eukaryota</taxon>
        <taxon>Fungi</taxon>
        <taxon>Dikarya</taxon>
        <taxon>Basidiomycota</taxon>
        <taxon>Agaricomycotina</taxon>
        <taxon>Agaricomycetes</taxon>
        <taxon>Polyporales</taxon>
        <taxon>Irpicaceae</taxon>
        <taxon>Irpex</taxon>
    </lineage>
</organism>
<sequence>MQASLDTNSLKHVIKALTCLAKYGDDVVIYTTPESLTFSATNTTASAYCRFKYNRPFFSRFHADLTREGGAFGPQGQVNAKSLLAILKHRTVEKAAEKCELSIVEGGEHEPGTNVDDSGHDSLESRLIVRLHCKHGVVKTHRLLLHSTELVTPSLIDSSDESRLTVAPKAIKDLIEHFPFPKGPKYDPKLIWRFEEQEIFLKGQEASNELEGKSLATELSLSASEFELYDIFDPPVTICFHIREFQATLLLAEYLGLNLNIRFLDSTSPIYIEIEGDLADTLFVIATSQIIDTDAPSGSSSHRQGQDQRAYQQSRTKVIQRPPRQQGIPSGKRKRGPDGGAEDSNNGRNNIPDDADDDSLYAIRDGHANSRASSVVSPRKRPMKAAVKADRESIVKEFMPSGQRTLHAPVLSRSQALVNAIIPPPSLPRSSMPPPSMPRASVSATSPSKERSIIEGKKKEPLFLPGSQLSQAVHDSGWGIIENMDAEEFDKMMEDGDELDGSESIDTGRSSTRNGSSNKPLSSQPKPHGGGQAQDEEEDIQMQEAQNPESSAIDSHDDEEVDQLADDVDSVLPEAQVEEVGRDRESSFDLYYDETETQFGPTQSRSQGSSSAGRGRSSKAFKPLFDD</sequence>
<evidence type="ECO:0000313" key="1">
    <source>
        <dbReference type="EMBL" id="KAI0091660.1"/>
    </source>
</evidence>
<name>A0ACB8UCG0_9APHY</name>
<gene>
    <name evidence="1" type="ORF">BDY19DRAFT_1085464</name>
</gene>
<keyword evidence="2" id="KW-1185">Reference proteome</keyword>
<evidence type="ECO:0000313" key="2">
    <source>
        <dbReference type="Proteomes" id="UP001055072"/>
    </source>
</evidence>
<dbReference type="EMBL" id="MU274905">
    <property type="protein sequence ID" value="KAI0091660.1"/>
    <property type="molecule type" value="Genomic_DNA"/>
</dbReference>
<comment type="caution">
    <text evidence="1">The sequence shown here is derived from an EMBL/GenBank/DDBJ whole genome shotgun (WGS) entry which is preliminary data.</text>
</comment>
<proteinExistence type="predicted"/>
<dbReference type="Proteomes" id="UP001055072">
    <property type="component" value="Unassembled WGS sequence"/>
</dbReference>
<accession>A0ACB8UCG0</accession>
<reference evidence="1" key="1">
    <citation type="journal article" date="2021" name="Environ. Microbiol.">
        <title>Gene family expansions and transcriptome signatures uncover fungal adaptations to wood decay.</title>
        <authorList>
            <person name="Hage H."/>
            <person name="Miyauchi S."/>
            <person name="Viragh M."/>
            <person name="Drula E."/>
            <person name="Min B."/>
            <person name="Chaduli D."/>
            <person name="Navarro D."/>
            <person name="Favel A."/>
            <person name="Norest M."/>
            <person name="Lesage-Meessen L."/>
            <person name="Balint B."/>
            <person name="Merenyi Z."/>
            <person name="de Eugenio L."/>
            <person name="Morin E."/>
            <person name="Martinez A.T."/>
            <person name="Baldrian P."/>
            <person name="Stursova M."/>
            <person name="Martinez M.J."/>
            <person name="Novotny C."/>
            <person name="Magnuson J.K."/>
            <person name="Spatafora J.W."/>
            <person name="Maurice S."/>
            <person name="Pangilinan J."/>
            <person name="Andreopoulos W."/>
            <person name="LaButti K."/>
            <person name="Hundley H."/>
            <person name="Na H."/>
            <person name="Kuo A."/>
            <person name="Barry K."/>
            <person name="Lipzen A."/>
            <person name="Henrissat B."/>
            <person name="Riley R."/>
            <person name="Ahrendt S."/>
            <person name="Nagy L.G."/>
            <person name="Grigoriev I.V."/>
            <person name="Martin F."/>
            <person name="Rosso M.N."/>
        </authorList>
    </citation>
    <scope>NUCLEOTIDE SEQUENCE</scope>
    <source>
        <strain evidence="1">CBS 384.51</strain>
    </source>
</reference>